<keyword evidence="8" id="KW-1185">Reference proteome</keyword>
<dbReference type="KEGG" id="trg:TRUGW13939_08309"/>
<dbReference type="PANTHER" id="PTHR47338">
    <property type="entry name" value="ZN(II)2CYS6 TRANSCRIPTION FACTOR (EUROFUNG)-RELATED"/>
    <property type="match status" value="1"/>
</dbReference>
<evidence type="ECO:0000256" key="5">
    <source>
        <dbReference type="ARBA" id="ARBA00023242"/>
    </source>
</evidence>
<dbReference type="GO" id="GO:0008270">
    <property type="term" value="F:zinc ion binding"/>
    <property type="evidence" value="ECO:0007669"/>
    <property type="project" value="InterPro"/>
</dbReference>
<dbReference type="GO" id="GO:0006351">
    <property type="term" value="P:DNA-templated transcription"/>
    <property type="evidence" value="ECO:0007669"/>
    <property type="project" value="InterPro"/>
</dbReference>
<dbReference type="InterPro" id="IPR050815">
    <property type="entry name" value="TF_fung"/>
</dbReference>
<proteinExistence type="predicted"/>
<evidence type="ECO:0000313" key="7">
    <source>
        <dbReference type="EMBL" id="QKX61162.1"/>
    </source>
</evidence>
<keyword evidence="3" id="KW-0805">Transcription regulation</keyword>
<evidence type="ECO:0000256" key="4">
    <source>
        <dbReference type="ARBA" id="ARBA00023163"/>
    </source>
</evidence>
<dbReference type="GeneID" id="55995798"/>
<keyword evidence="5" id="KW-0539">Nucleus</keyword>
<evidence type="ECO:0000256" key="1">
    <source>
        <dbReference type="ARBA" id="ARBA00004123"/>
    </source>
</evidence>
<evidence type="ECO:0000313" key="8">
    <source>
        <dbReference type="Proteomes" id="UP000509510"/>
    </source>
</evidence>
<gene>
    <name evidence="7" type="ORF">TRUGW13939_08309</name>
</gene>
<feature type="region of interest" description="Disordered" evidence="6">
    <location>
        <begin position="1"/>
        <end position="26"/>
    </location>
</feature>
<keyword evidence="2" id="KW-0479">Metal-binding</keyword>
<dbReference type="RefSeq" id="XP_035347337.1">
    <property type="nucleotide sequence ID" value="XM_035491444.1"/>
</dbReference>
<dbReference type="GO" id="GO:0000981">
    <property type="term" value="F:DNA-binding transcription factor activity, RNA polymerase II-specific"/>
    <property type="evidence" value="ECO:0007669"/>
    <property type="project" value="InterPro"/>
</dbReference>
<dbReference type="EMBL" id="CP055901">
    <property type="protein sequence ID" value="QKX61162.1"/>
    <property type="molecule type" value="Genomic_DNA"/>
</dbReference>
<dbReference type="GO" id="GO:0003677">
    <property type="term" value="F:DNA binding"/>
    <property type="evidence" value="ECO:0007669"/>
    <property type="project" value="InterPro"/>
</dbReference>
<name>A0A7H8R497_TALRU</name>
<sequence length="607" mass="67470">MPGRPRRSCESCSAQKASPPRRSASKGAYTDIALPTINAPRSGVPPVVPVEPSLSCLHIPEKRYFGVPSALLPTLIDLYYTHLYNASLLVHRPSLASALESETIRIDVLLSICALASKFYTDSKGSAVLVDNHFGREWAEAAGRMVFREVENPCEDNVVAFLNLALFWYSNGWFQRSNMHSSCASNTAWSLGVPINEQGNEGPLESEMRRRRFWACYLLCSFQWDSLFPKIPTDTMLNMRLPCSEYGFVLENPEPGVSLKSTESTKSIFAELIRVIALWSSVVALIKQSESSLANRLVEIQILDGRIREAWSKLDVCLRLDCSNMASVPPDDLPKLLSLHIIYHQCFCSLHSSIVPLFSWSACEGVFSYAQQLSAQIAFEHANSVSDLLQTALNLDWDSRRMPSFIGYAAYCACAIQTPFLWCSHPDVKQRAVYSILANLKTLQILGTYWAFLKILGRFACGLYKVHASGPFPLTDEPKNMTPEALKGFKSANSRARLSILTHNEIIVSDQGSTAQAADDIGDLGLDDAESRGAASVEENIANFISQIPHEVRATSSQLPMTMDPFVLAENFNLYEPDGSFIWTREPGMDQFGHIENWISELLQEGA</sequence>
<keyword evidence="4" id="KW-0804">Transcription</keyword>
<dbReference type="PANTHER" id="PTHR47338:SF5">
    <property type="entry name" value="ZN(II)2CYS6 TRANSCRIPTION FACTOR (EUROFUNG)"/>
    <property type="match status" value="1"/>
</dbReference>
<reference evidence="8" key="1">
    <citation type="submission" date="2020-06" db="EMBL/GenBank/DDBJ databases">
        <title>A chromosome-scale genome assembly of Talaromyces rugulosus W13939.</title>
        <authorList>
            <person name="Wang B."/>
            <person name="Guo L."/>
            <person name="Ye K."/>
            <person name="Wang L."/>
        </authorList>
    </citation>
    <scope>NUCLEOTIDE SEQUENCE [LARGE SCALE GENOMIC DNA]</scope>
    <source>
        <strain evidence="8">W13939</strain>
    </source>
</reference>
<protein>
    <recommendedName>
        <fullName evidence="9">Transcription factor domain-containing protein</fullName>
    </recommendedName>
</protein>
<dbReference type="CDD" id="cd12148">
    <property type="entry name" value="fungal_TF_MHR"/>
    <property type="match status" value="1"/>
</dbReference>
<evidence type="ECO:0000256" key="2">
    <source>
        <dbReference type="ARBA" id="ARBA00022723"/>
    </source>
</evidence>
<evidence type="ECO:0008006" key="9">
    <source>
        <dbReference type="Google" id="ProtNLM"/>
    </source>
</evidence>
<dbReference type="AlphaFoldDB" id="A0A7H8R497"/>
<dbReference type="OrthoDB" id="2309723at2759"/>
<organism evidence="7 8">
    <name type="scientific">Talaromyces rugulosus</name>
    <name type="common">Penicillium rugulosum</name>
    <dbReference type="NCBI Taxonomy" id="121627"/>
    <lineage>
        <taxon>Eukaryota</taxon>
        <taxon>Fungi</taxon>
        <taxon>Dikarya</taxon>
        <taxon>Ascomycota</taxon>
        <taxon>Pezizomycotina</taxon>
        <taxon>Eurotiomycetes</taxon>
        <taxon>Eurotiomycetidae</taxon>
        <taxon>Eurotiales</taxon>
        <taxon>Trichocomaceae</taxon>
        <taxon>Talaromyces</taxon>
        <taxon>Talaromyces sect. Islandici</taxon>
    </lineage>
</organism>
<dbReference type="GO" id="GO:0005634">
    <property type="term" value="C:nucleus"/>
    <property type="evidence" value="ECO:0007669"/>
    <property type="project" value="UniProtKB-SubCell"/>
</dbReference>
<accession>A0A7H8R497</accession>
<evidence type="ECO:0000256" key="3">
    <source>
        <dbReference type="ARBA" id="ARBA00023015"/>
    </source>
</evidence>
<evidence type="ECO:0000256" key="6">
    <source>
        <dbReference type="SAM" id="MobiDB-lite"/>
    </source>
</evidence>
<dbReference type="Proteomes" id="UP000509510">
    <property type="component" value="Chromosome IV"/>
</dbReference>
<comment type="subcellular location">
    <subcellularLocation>
        <location evidence="1">Nucleus</location>
    </subcellularLocation>
</comment>